<dbReference type="PROSITE" id="PS50089">
    <property type="entry name" value="ZF_RING_2"/>
    <property type="match status" value="1"/>
</dbReference>
<dbReference type="Gene3D" id="1.10.1170.10">
    <property type="entry name" value="Inhibitor Of Apoptosis Protein (2mihbC-IAP-1), Chain A"/>
    <property type="match status" value="2"/>
</dbReference>
<organism evidence="8 9">
    <name type="scientific">Patella caerulea</name>
    <name type="common">Rayed Mediterranean limpet</name>
    <dbReference type="NCBI Taxonomy" id="87958"/>
    <lineage>
        <taxon>Eukaryota</taxon>
        <taxon>Metazoa</taxon>
        <taxon>Spiralia</taxon>
        <taxon>Lophotrochozoa</taxon>
        <taxon>Mollusca</taxon>
        <taxon>Gastropoda</taxon>
        <taxon>Patellogastropoda</taxon>
        <taxon>Patelloidea</taxon>
        <taxon>Patellidae</taxon>
        <taxon>Patella</taxon>
    </lineage>
</organism>
<feature type="compositionally biased region" description="Polar residues" evidence="6">
    <location>
        <begin position="347"/>
        <end position="360"/>
    </location>
</feature>
<dbReference type="GO" id="GO:0008270">
    <property type="term" value="F:zinc ion binding"/>
    <property type="evidence" value="ECO:0007669"/>
    <property type="project" value="UniProtKB-KW"/>
</dbReference>
<reference evidence="8 9" key="1">
    <citation type="submission" date="2024-01" db="EMBL/GenBank/DDBJ databases">
        <title>The genome of the rayed Mediterranean limpet Patella caerulea (Linnaeus, 1758).</title>
        <authorList>
            <person name="Anh-Thu Weber A."/>
            <person name="Halstead-Nussloch G."/>
        </authorList>
    </citation>
    <scope>NUCLEOTIDE SEQUENCE [LARGE SCALE GENOMIC DNA]</scope>
    <source>
        <strain evidence="8">AATW-2023a</strain>
        <tissue evidence="8">Whole specimen</tissue>
    </source>
</reference>
<dbReference type="PROSITE" id="PS50143">
    <property type="entry name" value="BIR_REPEAT_2"/>
    <property type="match status" value="1"/>
</dbReference>
<proteinExistence type="inferred from homology"/>
<feature type="compositionally biased region" description="Polar residues" evidence="6">
    <location>
        <begin position="177"/>
        <end position="188"/>
    </location>
</feature>
<feature type="compositionally biased region" description="Basic and acidic residues" evidence="6">
    <location>
        <begin position="335"/>
        <end position="346"/>
    </location>
</feature>
<keyword evidence="3 5" id="KW-0863">Zinc-finger</keyword>
<feature type="region of interest" description="Disordered" evidence="6">
    <location>
        <begin position="175"/>
        <end position="230"/>
    </location>
</feature>
<dbReference type="EMBL" id="JAZGQO010000011">
    <property type="protein sequence ID" value="KAK6174437.1"/>
    <property type="molecule type" value="Genomic_DNA"/>
</dbReference>
<protein>
    <recommendedName>
        <fullName evidence="7">RING-type domain-containing protein</fullName>
    </recommendedName>
</protein>
<dbReference type="GO" id="GO:0005737">
    <property type="term" value="C:cytoplasm"/>
    <property type="evidence" value="ECO:0007669"/>
    <property type="project" value="TreeGrafter"/>
</dbReference>
<name>A0AAN8JAX7_PATCE</name>
<keyword evidence="4" id="KW-0862">Zinc</keyword>
<comment type="similarity">
    <text evidence="1">Belongs to the IAP family.</text>
</comment>
<evidence type="ECO:0000256" key="1">
    <source>
        <dbReference type="ARBA" id="ARBA00006672"/>
    </source>
</evidence>
<dbReference type="SUPFAM" id="SSF57924">
    <property type="entry name" value="Inhibitor of apoptosis (IAP) repeat"/>
    <property type="match status" value="2"/>
</dbReference>
<dbReference type="FunFam" id="1.10.1170.10:FF:000002">
    <property type="entry name" value="Baculoviral IAP repeat containing 7"/>
    <property type="match status" value="1"/>
</dbReference>
<evidence type="ECO:0000256" key="3">
    <source>
        <dbReference type="ARBA" id="ARBA00022771"/>
    </source>
</evidence>
<evidence type="ECO:0000256" key="6">
    <source>
        <dbReference type="SAM" id="MobiDB-lite"/>
    </source>
</evidence>
<evidence type="ECO:0000259" key="7">
    <source>
        <dbReference type="PROSITE" id="PS50089"/>
    </source>
</evidence>
<gene>
    <name evidence="8" type="ORF">SNE40_017714</name>
</gene>
<evidence type="ECO:0000313" key="9">
    <source>
        <dbReference type="Proteomes" id="UP001347796"/>
    </source>
</evidence>
<feature type="domain" description="RING-type" evidence="7">
    <location>
        <begin position="385"/>
        <end position="420"/>
    </location>
</feature>
<evidence type="ECO:0000256" key="2">
    <source>
        <dbReference type="ARBA" id="ARBA00022723"/>
    </source>
</evidence>
<evidence type="ECO:0000256" key="4">
    <source>
        <dbReference type="ARBA" id="ARBA00022833"/>
    </source>
</evidence>
<dbReference type="PANTHER" id="PTHR10044">
    <property type="entry name" value="INHIBITOR OF APOPTOSIS"/>
    <property type="match status" value="1"/>
</dbReference>
<dbReference type="GO" id="GO:0005634">
    <property type="term" value="C:nucleus"/>
    <property type="evidence" value="ECO:0007669"/>
    <property type="project" value="TreeGrafter"/>
</dbReference>
<evidence type="ECO:0000313" key="8">
    <source>
        <dbReference type="EMBL" id="KAK6174437.1"/>
    </source>
</evidence>
<dbReference type="InterPro" id="IPR001841">
    <property type="entry name" value="Znf_RING"/>
</dbReference>
<feature type="region of interest" description="Disordered" evidence="6">
    <location>
        <begin position="335"/>
        <end position="375"/>
    </location>
</feature>
<dbReference type="Pfam" id="PF13920">
    <property type="entry name" value="zf-C3HC4_3"/>
    <property type="match status" value="1"/>
</dbReference>
<dbReference type="CDD" id="cd00022">
    <property type="entry name" value="BIR"/>
    <property type="match status" value="1"/>
</dbReference>
<sequence>MAKETSKHVASMISELTRLRSFFSLISQGGINYNIRNGPIRLAKQGIFYHEECNILICYFCEKETDINELQNIIIVLHNSTCSFKDGSRNNSVTDNIPIQHPDDEHCQLINNELRERYRVTDSNMSISRENSDQAPRDSLIPPISFNNMNNNPFYLLPTNFTNLASDIRRDIPESQPFRNNLSTQSNFSPLPPLSLPVPSNKTVDKSNRISCLPSRDSNSRHHRHSRESIDCGLKNEDAIPDRPYSKENRKTPDIPMMASYQNRLDTFKQWPHHSISPRDVSRAGLYMTGRGDSVKCFTCNVILKNWKPTDDPFIEHRKWSQSCSYIAEKSSKNQRENISKEKHSLETFSTPDKSTNPMPSSALTSAEAESLREENEKLKNETTCRICLDNPAEILTLPCAHISSCASCAAALKKCPICRHVIKGTVKVFLS</sequence>
<dbReference type="Pfam" id="PF00653">
    <property type="entry name" value="BIR"/>
    <property type="match status" value="1"/>
</dbReference>
<accession>A0AAN8JAX7</accession>
<keyword evidence="2" id="KW-0479">Metal-binding</keyword>
<dbReference type="Gene3D" id="3.30.40.10">
    <property type="entry name" value="Zinc/RING finger domain, C3HC4 (zinc finger)"/>
    <property type="match status" value="1"/>
</dbReference>
<evidence type="ECO:0000256" key="5">
    <source>
        <dbReference type="PROSITE-ProRule" id="PRU00175"/>
    </source>
</evidence>
<dbReference type="SMART" id="SM00184">
    <property type="entry name" value="RING"/>
    <property type="match status" value="1"/>
</dbReference>
<dbReference type="AlphaFoldDB" id="A0AAN8JAX7"/>
<dbReference type="Proteomes" id="UP001347796">
    <property type="component" value="Unassembled WGS sequence"/>
</dbReference>
<dbReference type="InterPro" id="IPR050784">
    <property type="entry name" value="IAP"/>
</dbReference>
<comment type="caution">
    <text evidence="8">The sequence shown here is derived from an EMBL/GenBank/DDBJ whole genome shotgun (WGS) entry which is preliminary data.</text>
</comment>
<dbReference type="SMART" id="SM00238">
    <property type="entry name" value="BIR"/>
    <property type="match status" value="1"/>
</dbReference>
<dbReference type="InterPro" id="IPR013083">
    <property type="entry name" value="Znf_RING/FYVE/PHD"/>
</dbReference>
<dbReference type="InterPro" id="IPR001370">
    <property type="entry name" value="BIR_rpt"/>
</dbReference>
<keyword evidence="9" id="KW-1185">Reference proteome</keyword>